<dbReference type="EC" id="3.4.-.-" evidence="1"/>
<dbReference type="GO" id="GO:0006508">
    <property type="term" value="P:proteolysis"/>
    <property type="evidence" value="ECO:0007669"/>
    <property type="project" value="UniProtKB-KW"/>
</dbReference>
<name>A0A564ZKM0_9BACT</name>
<dbReference type="InterPro" id="IPR001539">
    <property type="entry name" value="Peptidase_U32"/>
</dbReference>
<reference evidence="1 2" key="1">
    <citation type="submission" date="2019-07" db="EMBL/GenBank/DDBJ databases">
        <authorList>
            <person name="Cremers G."/>
        </authorList>
    </citation>
    <scope>NUCLEOTIDE SEQUENCE [LARGE SCALE GENOMIC DNA]</scope>
</reference>
<organism evidence="1 2">
    <name type="scientific">Candidatus Methylomirabilis lanthanidiphila</name>
    <dbReference type="NCBI Taxonomy" id="2211376"/>
    <lineage>
        <taxon>Bacteria</taxon>
        <taxon>Candidatus Methylomirabilota</taxon>
        <taxon>Candidatus Methylomirabilia</taxon>
        <taxon>Candidatus Methylomirabilales</taxon>
        <taxon>Candidatus Methylomirabilaceae</taxon>
        <taxon>Candidatus Methylomirabilis</taxon>
    </lineage>
</organism>
<protein>
    <submittedName>
        <fullName evidence="1">Putative protease YhbU</fullName>
        <ecNumber evidence="1">3.4.-.-</ecNumber>
    </submittedName>
</protein>
<dbReference type="EMBL" id="CABIKM010000036">
    <property type="protein sequence ID" value="VUZ85880.1"/>
    <property type="molecule type" value="Genomic_DNA"/>
</dbReference>
<dbReference type="PANTHER" id="PTHR30217">
    <property type="entry name" value="PEPTIDASE U32 FAMILY"/>
    <property type="match status" value="1"/>
</dbReference>
<dbReference type="GO" id="GO:0008233">
    <property type="term" value="F:peptidase activity"/>
    <property type="evidence" value="ECO:0007669"/>
    <property type="project" value="UniProtKB-KW"/>
</dbReference>
<dbReference type="Proteomes" id="UP000334340">
    <property type="component" value="Unassembled WGS sequence"/>
</dbReference>
<dbReference type="SUPFAM" id="SSF51391">
    <property type="entry name" value="Thiamin phosphate synthase"/>
    <property type="match status" value="1"/>
</dbReference>
<dbReference type="PANTHER" id="PTHR30217:SF3">
    <property type="entry name" value="UBIQUINONE BIOSYNTHESIS PROTEIN UBIU"/>
    <property type="match status" value="1"/>
</dbReference>
<keyword evidence="2" id="KW-1185">Reference proteome</keyword>
<sequence>MVKLMAPGGTQAMAFAVLEAGADAVYVGPAGWSRRPPEDELQDEEIREIHEFARSRGQEVKVALNSVPGPQEIERLYQKVEQYIGWGLSSFILNDLGCISQLCRRFPGVDIHASVTCAVCNREDVRFYQEIGANFVILSYRWGVEIEQIRTIKAEVPVGIEVFLFTSLQEGIICPGRCTMSPYLRFNRWVDSEGKDHCFGSANRGGSCHRVCQAGWDIDQVNGSPAKRVGLKSSPSLILHELPDYVEAGVDYLKIPGREHPDDVMRDITRFYRKVLDEVLASPNPAVVEHFVPEWEELKYRWKVERVQRDRFRIWRAGLSGA</sequence>
<proteinExistence type="predicted"/>
<dbReference type="Pfam" id="PF01136">
    <property type="entry name" value="Peptidase_U32"/>
    <property type="match status" value="1"/>
</dbReference>
<dbReference type="InterPro" id="IPR051454">
    <property type="entry name" value="RNA/ubiquinone_mod_enzymes"/>
</dbReference>
<dbReference type="InterPro" id="IPR036206">
    <property type="entry name" value="ThiamineP_synth_sf"/>
</dbReference>
<gene>
    <name evidence="1" type="primary">yhbU_1</name>
    <name evidence="1" type="ORF">MELA_02267</name>
</gene>
<accession>A0A564ZKM0</accession>
<keyword evidence="1" id="KW-0645">Protease</keyword>
<dbReference type="AlphaFoldDB" id="A0A564ZKM0"/>
<keyword evidence="1" id="KW-0378">Hydrolase</keyword>
<evidence type="ECO:0000313" key="2">
    <source>
        <dbReference type="Proteomes" id="UP000334340"/>
    </source>
</evidence>
<evidence type="ECO:0000313" key="1">
    <source>
        <dbReference type="EMBL" id="VUZ85880.1"/>
    </source>
</evidence>